<dbReference type="Proteomes" id="UP001304534">
    <property type="component" value="Chromosome"/>
</dbReference>
<proteinExistence type="predicted"/>
<gene>
    <name evidence="1" type="ORF">NYR99_03880</name>
</gene>
<dbReference type="EMBL" id="CP103840">
    <property type="protein sequence ID" value="WOB28514.1"/>
    <property type="molecule type" value="Genomic_DNA"/>
</dbReference>
<organism evidence="1 2">
    <name type="scientific">Xanthomonas dyei</name>
    <dbReference type="NCBI Taxonomy" id="743699"/>
    <lineage>
        <taxon>Bacteria</taxon>
        <taxon>Pseudomonadati</taxon>
        <taxon>Pseudomonadota</taxon>
        <taxon>Gammaproteobacteria</taxon>
        <taxon>Lysobacterales</taxon>
        <taxon>Lysobacteraceae</taxon>
        <taxon>Xanthomonas</taxon>
    </lineage>
</organism>
<sequence length="479" mass="52106">MEGVLLMPVVRPRCLQLSRIDSPGLTIERQQTVLTSSAVVHIASTPAGQHWTAWVSGIVGRDAPPAAQMQALSHLLGGELCYDALSDGIVYRRQFSAEQLQQRGDAAMPQFLQAHAQARAALMADDPQTGDAQARLTALAHALSHVAPAALSVRNGDADALAAGLLNTVNAAIFDFRLARPLHTTEADALATLLAWVEGTLGAAPCVLSIRNAVRMQAEIVASRDKLPDTWRLAHHDAAIPYLFMDGECHESSWGKYHFENELGYMVGCLRAFGALMQAHDRILDAHLLCQLHDLAVGDVFKRSSAPLRERFQSGYRAQSVEFALSLGRNCTAQGLAEFHRSAAANNGWIEVEPPTHGQSGRLLAPTRSPARCFDKAQEILSHYVAQVPPPSNCRMRAELDDATVHAIAQCCQQLNQHHLFAEANIRTIGFLCLNKLLLDQGAAPTILEYPKVLDMCSTTDVIAAIRQGQHRFQALQVA</sequence>
<evidence type="ECO:0000313" key="2">
    <source>
        <dbReference type="Proteomes" id="UP001304534"/>
    </source>
</evidence>
<protein>
    <submittedName>
        <fullName evidence="1">Uncharacterized protein</fullName>
    </submittedName>
</protein>
<reference evidence="1 2" key="1">
    <citation type="submission" date="2022-08" db="EMBL/GenBank/DDBJ databases">
        <title>Whole genome sequencing-based tracing of a 2022 introduction and outbreak of Xanthomonas hortorum pv. pelargonii.</title>
        <authorList>
            <person name="Iruegas-Bocardo F."/>
            <person name="Weisberg A.K."/>
            <person name="Riutta E.R."/>
            <person name="Kilday K."/>
            <person name="Bonkowski J.C."/>
            <person name="Creswell T."/>
            <person name="Daughtrey M.L."/>
            <person name="Rane K."/>
            <person name="Grunwald N.J."/>
            <person name="Chang J.H."/>
            <person name="Putnam M.L."/>
        </authorList>
    </citation>
    <scope>NUCLEOTIDE SEQUENCE [LARGE SCALE GENOMIC DNA]</scope>
    <source>
        <strain evidence="1 2">22-325</strain>
    </source>
</reference>
<name>A0ABZ0DE40_9XANT</name>
<evidence type="ECO:0000313" key="1">
    <source>
        <dbReference type="EMBL" id="WOB28514.1"/>
    </source>
</evidence>
<keyword evidence="2" id="KW-1185">Reference proteome</keyword>
<accession>A0ABZ0DE40</accession>
<dbReference type="RefSeq" id="WP_316692495.1">
    <property type="nucleotide sequence ID" value="NZ_CP103837.1"/>
</dbReference>
<dbReference type="GeneID" id="95582982"/>